<reference evidence="1 2" key="1">
    <citation type="journal article" date="2013" name="PLoS Genet.">
        <title>Genomic mechanisms accounting for the adaptation to parasitism in nematode-trapping fungi.</title>
        <authorList>
            <person name="Meerupati T."/>
            <person name="Andersson K.M."/>
            <person name="Friman E."/>
            <person name="Kumar D."/>
            <person name="Tunlid A."/>
            <person name="Ahren D."/>
        </authorList>
    </citation>
    <scope>NUCLEOTIDE SEQUENCE [LARGE SCALE GENOMIC DNA]</scope>
    <source>
        <strain evidence="1 2">CBS 200.50</strain>
    </source>
</reference>
<organism evidence="1 2">
    <name type="scientific">Dactylellina haptotyla (strain CBS 200.50)</name>
    <name type="common">Nematode-trapping fungus</name>
    <name type="synonym">Monacrosporium haptotylum</name>
    <dbReference type="NCBI Taxonomy" id="1284197"/>
    <lineage>
        <taxon>Eukaryota</taxon>
        <taxon>Fungi</taxon>
        <taxon>Dikarya</taxon>
        <taxon>Ascomycota</taxon>
        <taxon>Pezizomycotina</taxon>
        <taxon>Orbiliomycetes</taxon>
        <taxon>Orbiliales</taxon>
        <taxon>Orbiliaceae</taxon>
        <taxon>Dactylellina</taxon>
    </lineage>
</organism>
<proteinExistence type="predicted"/>
<comment type="caution">
    <text evidence="1">The sequence shown here is derived from an EMBL/GenBank/DDBJ whole genome shotgun (WGS) entry which is preliminary data.</text>
</comment>
<gene>
    <name evidence="1" type="ORF">H072_2284</name>
</gene>
<dbReference type="Proteomes" id="UP000015100">
    <property type="component" value="Unassembled WGS sequence"/>
</dbReference>
<sequence>MDIPPSPMTLTKTFYKVSDDREEKEKGETCLNPKRDGETCCSVPWRAHRSTSGEDGSRDWHDHCLLRFVLGGSEEFSAVPYRFDVALMSSDVMRIIATAPCHALAARTYVTVHSRNPDFTGNVGS</sequence>
<evidence type="ECO:0000313" key="1">
    <source>
        <dbReference type="EMBL" id="EPS43689.1"/>
    </source>
</evidence>
<name>S8AL92_DACHA</name>
<accession>S8AL92</accession>
<keyword evidence="2" id="KW-1185">Reference proteome</keyword>
<evidence type="ECO:0000313" key="2">
    <source>
        <dbReference type="Proteomes" id="UP000015100"/>
    </source>
</evidence>
<reference evidence="2" key="2">
    <citation type="submission" date="2013-04" db="EMBL/GenBank/DDBJ databases">
        <title>Genomic mechanisms accounting for the adaptation to parasitism in nematode-trapping fungi.</title>
        <authorList>
            <person name="Ahren D.G."/>
        </authorList>
    </citation>
    <scope>NUCLEOTIDE SEQUENCE [LARGE SCALE GENOMIC DNA]</scope>
    <source>
        <strain evidence="2">CBS 200.50</strain>
    </source>
</reference>
<dbReference type="HOGENOM" id="CLU_1992548_0_0_1"/>
<dbReference type="AlphaFoldDB" id="S8AL92"/>
<dbReference type="EMBL" id="AQGS01000070">
    <property type="protein sequence ID" value="EPS43689.1"/>
    <property type="molecule type" value="Genomic_DNA"/>
</dbReference>
<protein>
    <submittedName>
        <fullName evidence="1">Uncharacterized protein</fullName>
    </submittedName>
</protein>